<dbReference type="Gene3D" id="3.40.50.300">
    <property type="entry name" value="P-loop containing nucleotide triphosphate hydrolases"/>
    <property type="match status" value="1"/>
</dbReference>
<dbReference type="InterPro" id="IPR027417">
    <property type="entry name" value="P-loop_NTPase"/>
</dbReference>
<dbReference type="Proteomes" id="UP001603857">
    <property type="component" value="Unassembled WGS sequence"/>
</dbReference>
<dbReference type="AlphaFoldDB" id="A0ABD1LPP5"/>
<name>A0ABD1LPP5_9FABA</name>
<protein>
    <submittedName>
        <fullName evidence="1">Uncharacterized protein</fullName>
    </submittedName>
</protein>
<accession>A0ABD1LPP5</accession>
<comment type="caution">
    <text evidence="1">The sequence shown here is derived from an EMBL/GenBank/DDBJ whole genome shotgun (WGS) entry which is preliminary data.</text>
</comment>
<reference evidence="1 2" key="1">
    <citation type="submission" date="2024-08" db="EMBL/GenBank/DDBJ databases">
        <title>Insights into the chromosomal genome structure of Flemingia macrophylla.</title>
        <authorList>
            <person name="Ding Y."/>
            <person name="Zhao Y."/>
            <person name="Bi W."/>
            <person name="Wu M."/>
            <person name="Zhao G."/>
            <person name="Gong Y."/>
            <person name="Li W."/>
            <person name="Zhang P."/>
        </authorList>
    </citation>
    <scope>NUCLEOTIDE SEQUENCE [LARGE SCALE GENOMIC DNA]</scope>
    <source>
        <strain evidence="1">DYQJB</strain>
        <tissue evidence="1">Leaf</tissue>
    </source>
</reference>
<sequence length="122" mass="13360">MRTFFPMSAGQYHVHTQFCWLLSGTLPTVSASLLWLSPPSTTSGMACFVGTVNGYDYYLFLCLAWPSCVEASDTDSPLSASPLATSSSSDYLFKLLLIGDSGVGKWCLLLRFSVSYLLFTFP</sequence>
<gene>
    <name evidence="1" type="ORF">Fmac_024545</name>
</gene>
<evidence type="ECO:0000313" key="2">
    <source>
        <dbReference type="Proteomes" id="UP001603857"/>
    </source>
</evidence>
<evidence type="ECO:0000313" key="1">
    <source>
        <dbReference type="EMBL" id="KAL2325487.1"/>
    </source>
</evidence>
<keyword evidence="2" id="KW-1185">Reference proteome</keyword>
<organism evidence="1 2">
    <name type="scientific">Flemingia macrophylla</name>
    <dbReference type="NCBI Taxonomy" id="520843"/>
    <lineage>
        <taxon>Eukaryota</taxon>
        <taxon>Viridiplantae</taxon>
        <taxon>Streptophyta</taxon>
        <taxon>Embryophyta</taxon>
        <taxon>Tracheophyta</taxon>
        <taxon>Spermatophyta</taxon>
        <taxon>Magnoliopsida</taxon>
        <taxon>eudicotyledons</taxon>
        <taxon>Gunneridae</taxon>
        <taxon>Pentapetalae</taxon>
        <taxon>rosids</taxon>
        <taxon>fabids</taxon>
        <taxon>Fabales</taxon>
        <taxon>Fabaceae</taxon>
        <taxon>Papilionoideae</taxon>
        <taxon>50 kb inversion clade</taxon>
        <taxon>NPAAA clade</taxon>
        <taxon>indigoferoid/millettioid clade</taxon>
        <taxon>Phaseoleae</taxon>
        <taxon>Flemingia</taxon>
    </lineage>
</organism>
<proteinExistence type="predicted"/>
<dbReference type="EMBL" id="JBGMDY010000008">
    <property type="protein sequence ID" value="KAL2325487.1"/>
    <property type="molecule type" value="Genomic_DNA"/>
</dbReference>